<dbReference type="AlphaFoldDB" id="A0A0F9TKL2"/>
<evidence type="ECO:0000256" key="1">
    <source>
        <dbReference type="SAM" id="MobiDB-lite"/>
    </source>
</evidence>
<name>A0A0F9TKL2_9ZZZZ</name>
<feature type="region of interest" description="Disordered" evidence="1">
    <location>
        <begin position="36"/>
        <end position="66"/>
    </location>
</feature>
<feature type="compositionally biased region" description="Basic and acidic residues" evidence="1">
    <location>
        <begin position="36"/>
        <end position="60"/>
    </location>
</feature>
<sequence>MIMDEHRGQSRRCYSDSTTPKTAKLLAVEAKLVLEGKRAGPKPEPEAHRTKSIEESAKEFADDEDQEIERALEAKAKETKKKNTSK</sequence>
<dbReference type="EMBL" id="LAZR01000310">
    <property type="protein sequence ID" value="KKN75417.1"/>
    <property type="molecule type" value="Genomic_DNA"/>
</dbReference>
<organism evidence="2">
    <name type="scientific">marine sediment metagenome</name>
    <dbReference type="NCBI Taxonomy" id="412755"/>
    <lineage>
        <taxon>unclassified sequences</taxon>
        <taxon>metagenomes</taxon>
        <taxon>ecological metagenomes</taxon>
    </lineage>
</organism>
<gene>
    <name evidence="2" type="ORF">LCGC14_0380380</name>
</gene>
<proteinExistence type="predicted"/>
<comment type="caution">
    <text evidence="2">The sequence shown here is derived from an EMBL/GenBank/DDBJ whole genome shotgun (WGS) entry which is preliminary data.</text>
</comment>
<protein>
    <submittedName>
        <fullName evidence="2">Uncharacterized protein</fullName>
    </submittedName>
</protein>
<evidence type="ECO:0000313" key="2">
    <source>
        <dbReference type="EMBL" id="KKN75417.1"/>
    </source>
</evidence>
<accession>A0A0F9TKL2</accession>
<reference evidence="2" key="1">
    <citation type="journal article" date="2015" name="Nature">
        <title>Complex archaea that bridge the gap between prokaryotes and eukaryotes.</title>
        <authorList>
            <person name="Spang A."/>
            <person name="Saw J.H."/>
            <person name="Jorgensen S.L."/>
            <person name="Zaremba-Niedzwiedzka K."/>
            <person name="Martijn J."/>
            <person name="Lind A.E."/>
            <person name="van Eijk R."/>
            <person name="Schleper C."/>
            <person name="Guy L."/>
            <person name="Ettema T.J."/>
        </authorList>
    </citation>
    <scope>NUCLEOTIDE SEQUENCE</scope>
</reference>